<dbReference type="AlphaFoldDB" id="A0A2C9UQ46"/>
<organism evidence="1 2">
    <name type="scientific">Manihot esculenta</name>
    <name type="common">Cassava</name>
    <name type="synonym">Jatropha manihot</name>
    <dbReference type="NCBI Taxonomy" id="3983"/>
    <lineage>
        <taxon>Eukaryota</taxon>
        <taxon>Viridiplantae</taxon>
        <taxon>Streptophyta</taxon>
        <taxon>Embryophyta</taxon>
        <taxon>Tracheophyta</taxon>
        <taxon>Spermatophyta</taxon>
        <taxon>Magnoliopsida</taxon>
        <taxon>eudicotyledons</taxon>
        <taxon>Gunneridae</taxon>
        <taxon>Pentapetalae</taxon>
        <taxon>rosids</taxon>
        <taxon>fabids</taxon>
        <taxon>Malpighiales</taxon>
        <taxon>Euphorbiaceae</taxon>
        <taxon>Crotonoideae</taxon>
        <taxon>Manihoteae</taxon>
        <taxon>Manihot</taxon>
    </lineage>
</organism>
<reference evidence="2" key="1">
    <citation type="journal article" date="2016" name="Nat. Biotechnol.">
        <title>Sequencing wild and cultivated cassava and related species reveals extensive interspecific hybridization and genetic diversity.</title>
        <authorList>
            <person name="Bredeson J.V."/>
            <person name="Lyons J.B."/>
            <person name="Prochnik S.E."/>
            <person name="Wu G.A."/>
            <person name="Ha C.M."/>
            <person name="Edsinger-Gonzales E."/>
            <person name="Grimwood J."/>
            <person name="Schmutz J."/>
            <person name="Rabbi I.Y."/>
            <person name="Egesi C."/>
            <person name="Nauluvula P."/>
            <person name="Lebot V."/>
            <person name="Ndunguru J."/>
            <person name="Mkamilo G."/>
            <person name="Bart R.S."/>
            <person name="Setter T.L."/>
            <person name="Gleadow R.M."/>
            <person name="Kulakow P."/>
            <person name="Ferguson M.E."/>
            <person name="Rounsley S."/>
            <person name="Rokhsar D.S."/>
        </authorList>
    </citation>
    <scope>NUCLEOTIDE SEQUENCE [LARGE SCALE GENOMIC DNA]</scope>
    <source>
        <strain evidence="2">cv. AM560-2</strain>
    </source>
</reference>
<protein>
    <submittedName>
        <fullName evidence="1">Uncharacterized protein</fullName>
    </submittedName>
</protein>
<comment type="caution">
    <text evidence="1">The sequence shown here is derived from an EMBL/GenBank/DDBJ whole genome shotgun (WGS) entry which is preliminary data.</text>
</comment>
<dbReference type="EMBL" id="CM004399">
    <property type="protein sequence ID" value="OAY32867.1"/>
    <property type="molecule type" value="Genomic_DNA"/>
</dbReference>
<dbReference type="Gramene" id="Manes.13G051600.1.v8.1">
    <property type="protein sequence ID" value="Manes.13G051600.1.v8.1.CDS.1"/>
    <property type="gene ID" value="Manes.13G051600.v8.1"/>
</dbReference>
<proteinExistence type="predicted"/>
<evidence type="ECO:0000313" key="2">
    <source>
        <dbReference type="Proteomes" id="UP000091857"/>
    </source>
</evidence>
<name>A0A2C9UQ46_MANES</name>
<dbReference type="OMA" id="YLLEMIM"/>
<accession>A0A2C9UQ46</accession>
<gene>
    <name evidence="1" type="ORF">MANES_13G051600v8</name>
</gene>
<evidence type="ECO:0000313" key="1">
    <source>
        <dbReference type="EMBL" id="OAY32867.1"/>
    </source>
</evidence>
<dbReference type="Proteomes" id="UP000091857">
    <property type="component" value="Chromosome 13"/>
</dbReference>
<keyword evidence="2" id="KW-1185">Reference proteome</keyword>
<sequence length="149" mass="16167">MVVLLFKMIFFAVNAISNLVSRLIFTVTAYVLVLIIQAFKVPGEAAHGALQQIAEAIKGCFEYLLEMIMEAISSLISSCFDLLTEVVTGSAAVTGSAVGGLVEKARNSFDGLLKDLPELANDFYEMVSTLISDLWNNYKEAVGYVTENA</sequence>